<evidence type="ECO:0000313" key="3">
    <source>
        <dbReference type="Proteomes" id="UP000075886"/>
    </source>
</evidence>
<dbReference type="Pfam" id="PF15868">
    <property type="entry name" value="MBF2"/>
    <property type="match status" value="1"/>
</dbReference>
<keyword evidence="3" id="KW-1185">Reference proteome</keyword>
<protein>
    <submittedName>
        <fullName evidence="2">Uncharacterized protein</fullName>
    </submittedName>
</protein>
<dbReference type="EnsemblMetazoa" id="AFAF004320-RA">
    <property type="protein sequence ID" value="AFAF004320-PA"/>
    <property type="gene ID" value="AFAF004320"/>
</dbReference>
<sequence length="168" mass="17809">MSTLVKLALCLSVVLSGIVCTPVEKDGALGSAVHVTIEAVPDLAAFQRAHPELTIEPLMSRSETSPNDSSSRQQIVYTVGAHTSGERLVGLSSDSASWATSQDVRLDLQYPTAGVGAVVTYVEVVVNQSSSQGKGYIVSGGIGQRFIRLVIEAYSTTYFTYTAAIYGF</sequence>
<evidence type="ECO:0000313" key="2">
    <source>
        <dbReference type="EnsemblMetazoa" id="AFAF004320-PA"/>
    </source>
</evidence>
<dbReference type="InterPro" id="IPR031734">
    <property type="entry name" value="MBF2"/>
</dbReference>
<dbReference type="VEuPathDB" id="VectorBase:AFAF004320"/>
<feature type="chain" id="PRO_5008132319" evidence="1">
    <location>
        <begin position="17"/>
        <end position="168"/>
    </location>
</feature>
<organism evidence="2 3">
    <name type="scientific">Anopheles farauti</name>
    <dbReference type="NCBI Taxonomy" id="69004"/>
    <lineage>
        <taxon>Eukaryota</taxon>
        <taxon>Metazoa</taxon>
        <taxon>Ecdysozoa</taxon>
        <taxon>Arthropoda</taxon>
        <taxon>Hexapoda</taxon>
        <taxon>Insecta</taxon>
        <taxon>Pterygota</taxon>
        <taxon>Neoptera</taxon>
        <taxon>Endopterygota</taxon>
        <taxon>Diptera</taxon>
        <taxon>Nematocera</taxon>
        <taxon>Culicoidea</taxon>
        <taxon>Culicidae</taxon>
        <taxon>Anophelinae</taxon>
        <taxon>Anopheles</taxon>
    </lineage>
</organism>
<dbReference type="AlphaFoldDB" id="A0A182Q704"/>
<keyword evidence="1" id="KW-0732">Signal</keyword>
<proteinExistence type="predicted"/>
<feature type="signal peptide" evidence="1">
    <location>
        <begin position="1"/>
        <end position="16"/>
    </location>
</feature>
<dbReference type="EMBL" id="AXCN02002154">
    <property type="status" value="NOT_ANNOTATED_CDS"/>
    <property type="molecule type" value="Genomic_DNA"/>
</dbReference>
<dbReference type="Proteomes" id="UP000075886">
    <property type="component" value="Unassembled WGS sequence"/>
</dbReference>
<name>A0A182Q704_9DIPT</name>
<accession>A0A182Q704</accession>
<reference evidence="3" key="1">
    <citation type="submission" date="2014-01" db="EMBL/GenBank/DDBJ databases">
        <title>The Genome Sequence of Anopheles farauti FAR1 (V2).</title>
        <authorList>
            <consortium name="The Broad Institute Genomics Platform"/>
            <person name="Neafsey D.E."/>
            <person name="Besansky N."/>
            <person name="Howell P."/>
            <person name="Walton C."/>
            <person name="Young S.K."/>
            <person name="Zeng Q."/>
            <person name="Gargeya S."/>
            <person name="Fitzgerald M."/>
            <person name="Haas B."/>
            <person name="Abouelleil A."/>
            <person name="Allen A.W."/>
            <person name="Alvarado L."/>
            <person name="Arachchi H.M."/>
            <person name="Berlin A.M."/>
            <person name="Chapman S.B."/>
            <person name="Gainer-Dewar J."/>
            <person name="Goldberg J."/>
            <person name="Griggs A."/>
            <person name="Gujja S."/>
            <person name="Hansen M."/>
            <person name="Howarth C."/>
            <person name="Imamovic A."/>
            <person name="Ireland A."/>
            <person name="Larimer J."/>
            <person name="McCowan C."/>
            <person name="Murphy C."/>
            <person name="Pearson M."/>
            <person name="Poon T.W."/>
            <person name="Priest M."/>
            <person name="Roberts A."/>
            <person name="Saif S."/>
            <person name="Shea T."/>
            <person name="Sisk P."/>
            <person name="Sykes S."/>
            <person name="Wortman J."/>
            <person name="Nusbaum C."/>
            <person name="Birren B."/>
        </authorList>
    </citation>
    <scope>NUCLEOTIDE SEQUENCE [LARGE SCALE GENOMIC DNA]</scope>
    <source>
        <strain evidence="3">FAR1</strain>
    </source>
</reference>
<reference evidence="2" key="2">
    <citation type="submission" date="2020-05" db="UniProtKB">
        <authorList>
            <consortium name="EnsemblMetazoa"/>
        </authorList>
    </citation>
    <scope>IDENTIFICATION</scope>
    <source>
        <strain evidence="2">FAR1</strain>
    </source>
</reference>
<evidence type="ECO:0000256" key="1">
    <source>
        <dbReference type="SAM" id="SignalP"/>
    </source>
</evidence>